<accession>L0DK03</accession>
<dbReference type="InterPro" id="IPR003439">
    <property type="entry name" value="ABC_transporter-like_ATP-bd"/>
</dbReference>
<evidence type="ECO:0000313" key="6">
    <source>
        <dbReference type="EMBL" id="AGA29175.1"/>
    </source>
</evidence>
<dbReference type="EMBL" id="CP003364">
    <property type="protein sequence ID" value="AGA29175.1"/>
    <property type="molecule type" value="Genomic_DNA"/>
</dbReference>
<dbReference type="GO" id="GO:0005524">
    <property type="term" value="F:ATP binding"/>
    <property type="evidence" value="ECO:0007669"/>
    <property type="project" value="UniProtKB-KW"/>
</dbReference>
<keyword evidence="7" id="KW-1185">Reference proteome</keyword>
<protein>
    <submittedName>
        <fullName evidence="6">ABC-type antimicrobial peptide transport system, ATPase component</fullName>
    </submittedName>
</protein>
<dbReference type="PANTHER" id="PTHR24220:SF689">
    <property type="entry name" value="LIPOPROTEIN-RELEASING SYSTEM ATP-BINDING PROTEIN LOLD"/>
    <property type="match status" value="1"/>
</dbReference>
<dbReference type="Gene3D" id="3.40.50.300">
    <property type="entry name" value="P-loop containing nucleotide triphosphate hydrolases"/>
    <property type="match status" value="1"/>
</dbReference>
<dbReference type="FunFam" id="3.40.50.300:FF:000032">
    <property type="entry name" value="Export ABC transporter ATP-binding protein"/>
    <property type="match status" value="1"/>
</dbReference>
<name>L0DK03_SINAD</name>
<dbReference type="Proteomes" id="UP000010798">
    <property type="component" value="Chromosome"/>
</dbReference>
<dbReference type="SUPFAM" id="SSF52540">
    <property type="entry name" value="P-loop containing nucleoside triphosphate hydrolases"/>
    <property type="match status" value="1"/>
</dbReference>
<dbReference type="OrthoDB" id="273392at2"/>
<dbReference type="SMART" id="SM00382">
    <property type="entry name" value="AAA"/>
    <property type="match status" value="1"/>
</dbReference>
<dbReference type="InterPro" id="IPR015854">
    <property type="entry name" value="ABC_transpr_LolD-like"/>
</dbReference>
<dbReference type="HOGENOM" id="CLU_000604_1_22_0"/>
<evidence type="ECO:0000256" key="4">
    <source>
        <dbReference type="ARBA" id="ARBA00038388"/>
    </source>
</evidence>
<feature type="domain" description="ABC transporter" evidence="5">
    <location>
        <begin position="5"/>
        <end position="236"/>
    </location>
</feature>
<evidence type="ECO:0000256" key="2">
    <source>
        <dbReference type="ARBA" id="ARBA00022741"/>
    </source>
</evidence>
<dbReference type="GO" id="GO:0005886">
    <property type="term" value="C:plasma membrane"/>
    <property type="evidence" value="ECO:0007669"/>
    <property type="project" value="TreeGrafter"/>
</dbReference>
<dbReference type="InterPro" id="IPR017911">
    <property type="entry name" value="MacB-like_ATP-bd"/>
</dbReference>
<dbReference type="InterPro" id="IPR003593">
    <property type="entry name" value="AAA+_ATPase"/>
</dbReference>
<gene>
    <name evidence="6" type="ordered locus">Sinac_5021</name>
</gene>
<proteinExistence type="inferred from homology"/>
<evidence type="ECO:0000256" key="3">
    <source>
        <dbReference type="ARBA" id="ARBA00022840"/>
    </source>
</evidence>
<keyword evidence="1" id="KW-0813">Transport</keyword>
<dbReference type="InterPro" id="IPR027417">
    <property type="entry name" value="P-loop_NTPase"/>
</dbReference>
<reference evidence="6 7" key="1">
    <citation type="submission" date="2012-02" db="EMBL/GenBank/DDBJ databases">
        <title>Complete sequence of chromosome of Singulisphaera acidiphila DSM 18658.</title>
        <authorList>
            <consortium name="US DOE Joint Genome Institute (JGI-PGF)"/>
            <person name="Lucas S."/>
            <person name="Copeland A."/>
            <person name="Lapidus A."/>
            <person name="Glavina del Rio T."/>
            <person name="Dalin E."/>
            <person name="Tice H."/>
            <person name="Bruce D."/>
            <person name="Goodwin L."/>
            <person name="Pitluck S."/>
            <person name="Peters L."/>
            <person name="Ovchinnikova G."/>
            <person name="Chertkov O."/>
            <person name="Kyrpides N."/>
            <person name="Mavromatis K."/>
            <person name="Ivanova N."/>
            <person name="Brettin T."/>
            <person name="Detter J.C."/>
            <person name="Han C."/>
            <person name="Larimer F."/>
            <person name="Land M."/>
            <person name="Hauser L."/>
            <person name="Markowitz V."/>
            <person name="Cheng J.-F."/>
            <person name="Hugenholtz P."/>
            <person name="Woyke T."/>
            <person name="Wu D."/>
            <person name="Tindall B."/>
            <person name="Pomrenke H."/>
            <person name="Brambilla E."/>
            <person name="Klenk H.-P."/>
            <person name="Eisen J.A."/>
        </authorList>
    </citation>
    <scope>NUCLEOTIDE SEQUENCE [LARGE SCALE GENOMIC DNA]</scope>
    <source>
        <strain evidence="7">ATCC BAA-1392 / DSM 18658 / VKM B-2454 / MOB10</strain>
    </source>
</reference>
<evidence type="ECO:0000313" key="7">
    <source>
        <dbReference type="Proteomes" id="UP000010798"/>
    </source>
</evidence>
<evidence type="ECO:0000259" key="5">
    <source>
        <dbReference type="PROSITE" id="PS50893"/>
    </source>
</evidence>
<sequence>MATHLSAVGVEKSYRKGKNQVPVLHGVDMDVEHGELVAIVGASGSGKSTLMHVMGLLDSPDAGSVTLDGQRIDNQSDRRRDELRNQTFGFIFQFYHLLPELSALENVMMPQLIRHGLWSYMGQRGRIRREATALLERVGLGHRLNHLPTELSGGEMQRTAIARALAGGPEVLLADEPTGNLDAATGQGVLELLRDLNRERGLTMIMVTHDPQIALQADRVVRLAEGRIEEWAPALA</sequence>
<dbReference type="PROSITE" id="PS50893">
    <property type="entry name" value="ABC_TRANSPORTER_2"/>
    <property type="match status" value="1"/>
</dbReference>
<dbReference type="KEGG" id="saci:Sinac_5021"/>
<dbReference type="GO" id="GO:0022857">
    <property type="term" value="F:transmembrane transporter activity"/>
    <property type="evidence" value="ECO:0007669"/>
    <property type="project" value="TreeGrafter"/>
</dbReference>
<dbReference type="GO" id="GO:0016887">
    <property type="term" value="F:ATP hydrolysis activity"/>
    <property type="evidence" value="ECO:0007669"/>
    <property type="project" value="InterPro"/>
</dbReference>
<dbReference type="CDD" id="cd03255">
    <property type="entry name" value="ABC_MJ0796_LolCDE_FtsE"/>
    <property type="match status" value="1"/>
</dbReference>
<dbReference type="GO" id="GO:0098796">
    <property type="term" value="C:membrane protein complex"/>
    <property type="evidence" value="ECO:0007669"/>
    <property type="project" value="UniProtKB-ARBA"/>
</dbReference>
<keyword evidence="3" id="KW-0067">ATP-binding</keyword>
<evidence type="ECO:0000256" key="1">
    <source>
        <dbReference type="ARBA" id="ARBA00022448"/>
    </source>
</evidence>
<dbReference type="PANTHER" id="PTHR24220">
    <property type="entry name" value="IMPORT ATP-BINDING PROTEIN"/>
    <property type="match status" value="1"/>
</dbReference>
<dbReference type="Pfam" id="PF00005">
    <property type="entry name" value="ABC_tran"/>
    <property type="match status" value="1"/>
</dbReference>
<organism evidence="6 7">
    <name type="scientific">Singulisphaera acidiphila (strain ATCC BAA-1392 / DSM 18658 / VKM B-2454 / MOB10)</name>
    <dbReference type="NCBI Taxonomy" id="886293"/>
    <lineage>
        <taxon>Bacteria</taxon>
        <taxon>Pseudomonadati</taxon>
        <taxon>Planctomycetota</taxon>
        <taxon>Planctomycetia</taxon>
        <taxon>Isosphaerales</taxon>
        <taxon>Isosphaeraceae</taxon>
        <taxon>Singulisphaera</taxon>
    </lineage>
</organism>
<dbReference type="RefSeq" id="WP_015248281.1">
    <property type="nucleotide sequence ID" value="NC_019892.1"/>
</dbReference>
<comment type="similarity">
    <text evidence="4">Belongs to the ABC transporter superfamily. Macrolide exporter (TC 3.A.1.122) family.</text>
</comment>
<dbReference type="AlphaFoldDB" id="L0DK03"/>
<dbReference type="STRING" id="886293.Sinac_5021"/>
<keyword evidence="2" id="KW-0547">Nucleotide-binding</keyword>
<dbReference type="eggNOG" id="COG1136">
    <property type="taxonomic scope" value="Bacteria"/>
</dbReference>